<dbReference type="Pfam" id="PF04193">
    <property type="entry name" value="PQ-loop"/>
    <property type="match status" value="1"/>
</dbReference>
<keyword evidence="2 5" id="KW-0812">Transmembrane</keyword>
<evidence type="ECO:0000256" key="5">
    <source>
        <dbReference type="SAM" id="Phobius"/>
    </source>
</evidence>
<feature type="transmembrane region" description="Helical" evidence="5">
    <location>
        <begin position="6"/>
        <end position="25"/>
    </location>
</feature>
<dbReference type="InterPro" id="IPR047662">
    <property type="entry name" value="SemiSWEET"/>
</dbReference>
<dbReference type="EMBL" id="ARYK01000003">
    <property type="protein sequence ID" value="KCZ92652.1"/>
    <property type="molecule type" value="Genomic_DNA"/>
</dbReference>
<organism evidence="6 7">
    <name type="scientific">Hyphomonas johnsonii MHS-2</name>
    <dbReference type="NCBI Taxonomy" id="1280950"/>
    <lineage>
        <taxon>Bacteria</taxon>
        <taxon>Pseudomonadati</taxon>
        <taxon>Pseudomonadota</taxon>
        <taxon>Alphaproteobacteria</taxon>
        <taxon>Hyphomonadales</taxon>
        <taxon>Hyphomonadaceae</taxon>
        <taxon>Hyphomonas</taxon>
    </lineage>
</organism>
<evidence type="ECO:0000256" key="3">
    <source>
        <dbReference type="ARBA" id="ARBA00022989"/>
    </source>
</evidence>
<evidence type="ECO:0000256" key="2">
    <source>
        <dbReference type="ARBA" id="ARBA00022692"/>
    </source>
</evidence>
<evidence type="ECO:0000313" key="7">
    <source>
        <dbReference type="Proteomes" id="UP000025171"/>
    </source>
</evidence>
<name>A0A059FPV7_9PROT</name>
<feature type="transmembrane region" description="Helical" evidence="5">
    <location>
        <begin position="32"/>
        <end position="51"/>
    </location>
</feature>
<dbReference type="Proteomes" id="UP000025171">
    <property type="component" value="Unassembled WGS sequence"/>
</dbReference>
<evidence type="ECO:0000256" key="4">
    <source>
        <dbReference type="ARBA" id="ARBA00023136"/>
    </source>
</evidence>
<dbReference type="OrthoDB" id="9814012at2"/>
<proteinExistence type="predicted"/>
<dbReference type="AlphaFoldDB" id="A0A059FPV7"/>
<comment type="subcellular location">
    <subcellularLocation>
        <location evidence="1">Membrane</location>
        <topology evidence="1">Multi-pass membrane protein</topology>
    </subcellularLocation>
</comment>
<dbReference type="GO" id="GO:0051119">
    <property type="term" value="F:sugar transmembrane transporter activity"/>
    <property type="evidence" value="ECO:0007669"/>
    <property type="project" value="InterPro"/>
</dbReference>
<keyword evidence="4 5" id="KW-0472">Membrane</keyword>
<dbReference type="RefSeq" id="WP_051618370.1">
    <property type="nucleotide sequence ID" value="NZ_ARYK01000003.1"/>
</dbReference>
<dbReference type="NCBIfam" id="NF037968">
    <property type="entry name" value="SemiSWEET_2"/>
    <property type="match status" value="1"/>
</dbReference>
<dbReference type="InterPro" id="IPR006603">
    <property type="entry name" value="PQ-loop_rpt"/>
</dbReference>
<dbReference type="eggNOG" id="COG4095">
    <property type="taxonomic scope" value="Bacteria"/>
</dbReference>
<sequence>MTEYIGFFAAILTTISFVPQAVHILRTRETGGISLVMYVLFTLGITAWLVYGLLLASLPIILANAVTLGLAGTILTLKTRAVLAARQPIAQGATAATSAPIA</sequence>
<dbReference type="GO" id="GO:0016020">
    <property type="term" value="C:membrane"/>
    <property type="evidence" value="ECO:0007669"/>
    <property type="project" value="UniProtKB-SubCell"/>
</dbReference>
<dbReference type="Gene3D" id="1.20.1280.290">
    <property type="match status" value="1"/>
</dbReference>
<gene>
    <name evidence="6" type="ORF">HJO_06852</name>
</gene>
<feature type="transmembrane region" description="Helical" evidence="5">
    <location>
        <begin position="57"/>
        <end position="77"/>
    </location>
</feature>
<keyword evidence="3 5" id="KW-1133">Transmembrane helix</keyword>
<evidence type="ECO:0008006" key="8">
    <source>
        <dbReference type="Google" id="ProtNLM"/>
    </source>
</evidence>
<keyword evidence="7" id="KW-1185">Reference proteome</keyword>
<protein>
    <recommendedName>
        <fullName evidence="8">Glutathione synthetase</fullName>
    </recommendedName>
</protein>
<comment type="caution">
    <text evidence="6">The sequence shown here is derived from an EMBL/GenBank/DDBJ whole genome shotgun (WGS) entry which is preliminary data.</text>
</comment>
<evidence type="ECO:0000313" key="6">
    <source>
        <dbReference type="EMBL" id="KCZ92652.1"/>
    </source>
</evidence>
<accession>A0A059FPV7</accession>
<dbReference type="STRING" id="1280950.HJO_06852"/>
<reference evidence="6 7" key="1">
    <citation type="journal article" date="2014" name="Antonie Van Leeuwenhoek">
        <title>Hyphomonas beringensis sp. nov. and Hyphomonas chukchiensis sp. nov., isolated from surface seawater of the Bering Sea and Chukchi Sea.</title>
        <authorList>
            <person name="Li C."/>
            <person name="Lai Q."/>
            <person name="Li G."/>
            <person name="Dong C."/>
            <person name="Wang J."/>
            <person name="Liao Y."/>
            <person name="Shao Z."/>
        </authorList>
    </citation>
    <scope>NUCLEOTIDE SEQUENCE [LARGE SCALE GENOMIC DNA]</scope>
    <source>
        <strain evidence="6 7">MHS-2</strain>
    </source>
</reference>
<evidence type="ECO:0000256" key="1">
    <source>
        <dbReference type="ARBA" id="ARBA00004141"/>
    </source>
</evidence>